<feature type="compositionally biased region" description="Basic and acidic residues" evidence="1">
    <location>
        <begin position="130"/>
        <end position="140"/>
    </location>
</feature>
<dbReference type="PANTHER" id="PTHR35361">
    <property type="entry name" value="OS08G0443700 PROTEIN"/>
    <property type="match status" value="1"/>
</dbReference>
<dbReference type="OrthoDB" id="695193at2759"/>
<gene>
    <name evidence="2" type="ORF">SETIT_8G035800v2</name>
</gene>
<dbReference type="EMBL" id="CM003535">
    <property type="protein sequence ID" value="RCV37098.1"/>
    <property type="molecule type" value="Genomic_DNA"/>
</dbReference>
<reference evidence="2" key="1">
    <citation type="journal article" date="2012" name="Nat. Biotechnol.">
        <title>Reference genome sequence of the model plant Setaria.</title>
        <authorList>
            <person name="Bennetzen J.L."/>
            <person name="Schmutz J."/>
            <person name="Wang H."/>
            <person name="Percifield R."/>
            <person name="Hawkins J."/>
            <person name="Pontaroli A.C."/>
            <person name="Estep M."/>
            <person name="Feng L."/>
            <person name="Vaughn J.N."/>
            <person name="Grimwood J."/>
            <person name="Jenkins J."/>
            <person name="Barry K."/>
            <person name="Lindquist E."/>
            <person name="Hellsten U."/>
            <person name="Deshpande S."/>
            <person name="Wang X."/>
            <person name="Wu X."/>
            <person name="Mitros T."/>
            <person name="Triplett J."/>
            <person name="Yang X."/>
            <person name="Ye C.Y."/>
            <person name="Mauro-Herrera M."/>
            <person name="Wang L."/>
            <person name="Li P."/>
            <person name="Sharma M."/>
            <person name="Sharma R."/>
            <person name="Ronald P.C."/>
            <person name="Panaud O."/>
            <person name="Kellogg E.A."/>
            <person name="Brutnell T.P."/>
            <person name="Doust A.N."/>
            <person name="Tuskan G.A."/>
            <person name="Rokhsar D."/>
            <person name="Devos K.M."/>
        </authorList>
    </citation>
    <scope>NUCLEOTIDE SEQUENCE [LARGE SCALE GENOMIC DNA]</scope>
    <source>
        <strain evidence="2">Yugu1</strain>
    </source>
</reference>
<dbReference type="AlphaFoldDB" id="A0A368S3V7"/>
<feature type="region of interest" description="Disordered" evidence="1">
    <location>
        <begin position="224"/>
        <end position="246"/>
    </location>
</feature>
<evidence type="ECO:0000256" key="1">
    <source>
        <dbReference type="SAM" id="MobiDB-lite"/>
    </source>
</evidence>
<reference evidence="2" key="2">
    <citation type="submission" date="2015-07" db="EMBL/GenBank/DDBJ databases">
        <authorList>
            <person name="Noorani M."/>
        </authorList>
    </citation>
    <scope>NUCLEOTIDE SEQUENCE</scope>
    <source>
        <strain evidence="2">Yugu1</strain>
    </source>
</reference>
<name>A0A368S3V7_SETIT</name>
<protein>
    <submittedName>
        <fullName evidence="2">Uncharacterized protein</fullName>
    </submittedName>
</protein>
<dbReference type="Pfam" id="PF15365">
    <property type="entry name" value="PNRC"/>
    <property type="match status" value="1"/>
</dbReference>
<sequence>MAIPVARVHLAMAHAALPGLLPSPPKRMMLPLLPAPPCTAIILPCSPPSRPSRADAVERWDAHKIKIKQGGGSPASPPPPSAGQCSLNSISGPGGTSLSEKWVSKKKSAGAGAATSSSSSSSSSSSNGRADSEERWDAHKRPASPAASSSSATSSNRTKTRQISRRPNGGRALSPSSADRWDANKKPRAPPAAAELDDGESSTGSNDMELVVDKAARRAFYAGPGFNRSPEPSMLPKPSFLRIRVA</sequence>
<dbReference type="InterPro" id="IPR028322">
    <property type="entry name" value="PNRC-like_rgn"/>
</dbReference>
<dbReference type="PANTHER" id="PTHR35361:SF1">
    <property type="entry name" value="OS08G0443700 PROTEIN"/>
    <property type="match status" value="1"/>
</dbReference>
<evidence type="ECO:0000313" key="2">
    <source>
        <dbReference type="EMBL" id="RCV37098.1"/>
    </source>
</evidence>
<organism evidence="2">
    <name type="scientific">Setaria italica</name>
    <name type="common">Foxtail millet</name>
    <name type="synonym">Panicum italicum</name>
    <dbReference type="NCBI Taxonomy" id="4555"/>
    <lineage>
        <taxon>Eukaryota</taxon>
        <taxon>Viridiplantae</taxon>
        <taxon>Streptophyta</taxon>
        <taxon>Embryophyta</taxon>
        <taxon>Tracheophyta</taxon>
        <taxon>Spermatophyta</taxon>
        <taxon>Magnoliopsida</taxon>
        <taxon>Liliopsida</taxon>
        <taxon>Poales</taxon>
        <taxon>Poaceae</taxon>
        <taxon>PACMAD clade</taxon>
        <taxon>Panicoideae</taxon>
        <taxon>Panicodae</taxon>
        <taxon>Paniceae</taxon>
        <taxon>Cenchrinae</taxon>
        <taxon>Setaria</taxon>
    </lineage>
</organism>
<accession>A0A368S3V7</accession>
<dbReference type="GO" id="GO:0016071">
    <property type="term" value="P:mRNA metabolic process"/>
    <property type="evidence" value="ECO:0007669"/>
    <property type="project" value="UniProtKB-ARBA"/>
</dbReference>
<feature type="compositionally biased region" description="Polar residues" evidence="1">
    <location>
        <begin position="84"/>
        <end position="99"/>
    </location>
</feature>
<feature type="compositionally biased region" description="Low complexity" evidence="1">
    <location>
        <begin position="109"/>
        <end position="126"/>
    </location>
</feature>
<feature type="region of interest" description="Disordered" evidence="1">
    <location>
        <begin position="67"/>
        <end position="209"/>
    </location>
</feature>
<proteinExistence type="predicted"/>
<feature type="compositionally biased region" description="Low complexity" evidence="1">
    <location>
        <begin position="143"/>
        <end position="155"/>
    </location>
</feature>